<name>A0ABV1K9P2_9PSEU</name>
<feature type="transmembrane region" description="Helical" evidence="1">
    <location>
        <begin position="54"/>
        <end position="72"/>
    </location>
</feature>
<organism evidence="2 3">
    <name type="scientific">Pseudonocardia nematodicida</name>
    <dbReference type="NCBI Taxonomy" id="1206997"/>
    <lineage>
        <taxon>Bacteria</taxon>
        <taxon>Bacillati</taxon>
        <taxon>Actinomycetota</taxon>
        <taxon>Actinomycetes</taxon>
        <taxon>Pseudonocardiales</taxon>
        <taxon>Pseudonocardiaceae</taxon>
        <taxon>Pseudonocardia</taxon>
    </lineage>
</organism>
<gene>
    <name evidence="2" type="ORF">WIS52_12040</name>
</gene>
<accession>A0ABV1K9P2</accession>
<evidence type="ECO:0000313" key="3">
    <source>
        <dbReference type="Proteomes" id="UP001494902"/>
    </source>
</evidence>
<evidence type="ECO:0000256" key="1">
    <source>
        <dbReference type="SAM" id="Phobius"/>
    </source>
</evidence>
<feature type="transmembrane region" description="Helical" evidence="1">
    <location>
        <begin position="12"/>
        <end position="34"/>
    </location>
</feature>
<protein>
    <submittedName>
        <fullName evidence="2">Uncharacterized protein</fullName>
    </submittedName>
</protein>
<keyword evidence="1" id="KW-1133">Transmembrane helix</keyword>
<feature type="transmembrane region" description="Helical" evidence="1">
    <location>
        <begin position="108"/>
        <end position="131"/>
    </location>
</feature>
<dbReference type="EMBL" id="JBEDNQ010000004">
    <property type="protein sequence ID" value="MEQ3551202.1"/>
    <property type="molecule type" value="Genomic_DNA"/>
</dbReference>
<feature type="transmembrane region" description="Helical" evidence="1">
    <location>
        <begin position="244"/>
        <end position="264"/>
    </location>
</feature>
<comment type="caution">
    <text evidence="2">The sequence shown here is derived from an EMBL/GenBank/DDBJ whole genome shotgun (WGS) entry which is preliminary data.</text>
</comment>
<sequence length="318" mass="33154">MLDPSPTSTWRPYARLALPTVLWWFTLALIERWWSGAIAGTYVDRPGVDPAEEPVVMTLLLLVGIGLTAIGVPALRRGDPPGRVMWTVSYASAASVGVLLAADPGGPTLGAVIAIAAFSLLLTASAMFCLVRVLGTWRLIEDPGWPWTYPYGTVGLLRTGFGAMKARAPAEGDRTPVVATPELWRRGLVLAAAIAGLWFVVTLAAKLLAVAGPDLPSALRFAVVAAGTWAVVAVAMRRGVPGRVAVAASAGGAAAGGVVLMLVLDLAGIEPADAYLLPAFGGAILGALVGVVAVAMTMFRRIRRLASEGKRSGRRTDR</sequence>
<proteinExistence type="predicted"/>
<feature type="transmembrane region" description="Helical" evidence="1">
    <location>
        <begin position="84"/>
        <end position="102"/>
    </location>
</feature>
<dbReference type="Proteomes" id="UP001494902">
    <property type="component" value="Unassembled WGS sequence"/>
</dbReference>
<keyword evidence="3" id="KW-1185">Reference proteome</keyword>
<reference evidence="2 3" key="1">
    <citation type="submission" date="2024-03" db="EMBL/GenBank/DDBJ databases">
        <title>Draft genome sequence of Pseudonocardia nematodicida JCM 31783.</title>
        <authorList>
            <person name="Butdee W."/>
            <person name="Duangmal K."/>
        </authorList>
    </citation>
    <scope>NUCLEOTIDE SEQUENCE [LARGE SCALE GENOMIC DNA]</scope>
    <source>
        <strain evidence="2 3">JCM 31783</strain>
    </source>
</reference>
<feature type="transmembrane region" description="Helical" evidence="1">
    <location>
        <begin position="188"/>
        <end position="212"/>
    </location>
</feature>
<feature type="transmembrane region" description="Helical" evidence="1">
    <location>
        <begin position="218"/>
        <end position="237"/>
    </location>
</feature>
<keyword evidence="1" id="KW-0812">Transmembrane</keyword>
<keyword evidence="1" id="KW-0472">Membrane</keyword>
<evidence type="ECO:0000313" key="2">
    <source>
        <dbReference type="EMBL" id="MEQ3551202.1"/>
    </source>
</evidence>
<dbReference type="RefSeq" id="WP_349298268.1">
    <property type="nucleotide sequence ID" value="NZ_JBEDNQ010000004.1"/>
</dbReference>
<feature type="transmembrane region" description="Helical" evidence="1">
    <location>
        <begin position="276"/>
        <end position="299"/>
    </location>
</feature>